<reference evidence="17 18" key="1">
    <citation type="submission" date="2016-10" db="EMBL/GenBank/DDBJ databases">
        <authorList>
            <person name="de Groot N.N."/>
        </authorList>
    </citation>
    <scope>NUCLEOTIDE SEQUENCE [LARGE SCALE GENOMIC DNA]</scope>
    <source>
        <strain evidence="17 18">EP1-55-1</strain>
    </source>
</reference>
<comment type="catalytic activity">
    <reaction evidence="12 14 15">
        <text>NAD(+) + (deoxyribonucleotide)n-3'-hydroxyl + 5'-phospho-(deoxyribonucleotide)m = (deoxyribonucleotide)n+m + AMP + beta-nicotinamide D-nucleotide.</text>
        <dbReference type="EC" id="6.5.1.2"/>
    </reaction>
</comment>
<dbReference type="CDD" id="cd17748">
    <property type="entry name" value="BRCT_DNA_ligase_like"/>
    <property type="match status" value="1"/>
</dbReference>
<keyword evidence="10 14" id="KW-0520">NAD</keyword>
<evidence type="ECO:0000313" key="18">
    <source>
        <dbReference type="Proteomes" id="UP000199227"/>
    </source>
</evidence>
<evidence type="ECO:0000256" key="8">
    <source>
        <dbReference type="ARBA" id="ARBA00022833"/>
    </source>
</evidence>
<evidence type="ECO:0000256" key="12">
    <source>
        <dbReference type="ARBA" id="ARBA00034005"/>
    </source>
</evidence>
<sequence length="649" mass="74292">MTKQEYLKAVEKLKKWAYAYYIEDNPLVTDEVYDKLYHEVLDYEKEHPEDIDFTSPTQRVGATLKDGFQKAKHLSRMWSMEDVFNAKEFEEWMARIQKNFPNERYYIEPKFDGASLNLIYENGLLKQAITRGNGVEGEDVTNNARTIQSIRLEIEHKGLIEIRGEVLMTKQEFERINEERAKLGEPLFANPRNAAAGSLRQLDPKTVAKRKLIFQPWGVGVHDLTLEYLSEVMDYVYNLGFRKPPIRRVCETVKEIEAIYDELRKMRDSLDVMLDGMVVKVDRFAAQEALGYTVKSPRWIVAYKFPAVEKQTRIKDVVLQVGRTGVITPVAVLEPVEIEGVIVERATLHNFDEIERKDIRIGDMVIIIRSGDVIPKIIKVLEHFRTGNEKKIERPNECPVCKSELLDEGALIKCQNLNCSARVVNSIIYFASKQCLNIDGLGEKIVEQLYNEGLIKQIEDLYSLTMDDLLKLEGFKEKKAKNLLKAIENSKGVECWRFINSLGIEHIGEVASKKICQTYGLEFMRLSKDELMALDGFGEEMAESFIEFMRVNGDKVARLLEIIQPQAPEQEEIQESAFTSKTIVLTGSMSKSRGEIKAMLEKMGAKVTGSVSKKTDIVIYGEDAGSKYEKAKQLGVTLMSEDEMWERIK</sequence>
<dbReference type="SMART" id="SM00278">
    <property type="entry name" value="HhH1"/>
    <property type="match status" value="3"/>
</dbReference>
<feature type="binding site" evidence="14">
    <location>
        <begin position="79"/>
        <end position="80"/>
    </location>
    <ligand>
        <name>NAD(+)</name>
        <dbReference type="ChEBI" id="CHEBI:57540"/>
    </ligand>
</feature>
<evidence type="ECO:0000256" key="2">
    <source>
        <dbReference type="ARBA" id="ARBA00012722"/>
    </source>
</evidence>
<dbReference type="EMBL" id="FOXB01000006">
    <property type="protein sequence ID" value="SFP10796.1"/>
    <property type="molecule type" value="Genomic_DNA"/>
</dbReference>
<keyword evidence="9 14" id="KW-0460">Magnesium</keyword>
<evidence type="ECO:0000256" key="6">
    <source>
        <dbReference type="ARBA" id="ARBA00022723"/>
    </source>
</evidence>
<feature type="binding site" evidence="14">
    <location>
        <position position="108"/>
    </location>
    <ligand>
        <name>NAD(+)</name>
        <dbReference type="ChEBI" id="CHEBI:57540"/>
    </ligand>
</feature>
<dbReference type="SUPFAM" id="SSF47781">
    <property type="entry name" value="RuvA domain 2-like"/>
    <property type="match status" value="1"/>
</dbReference>
<dbReference type="InterPro" id="IPR004150">
    <property type="entry name" value="NAD_DNA_ligase_OB"/>
</dbReference>
<dbReference type="InterPro" id="IPR013840">
    <property type="entry name" value="DNAligase_N"/>
</dbReference>
<comment type="similarity">
    <text evidence="13 14">Belongs to the NAD-dependent DNA ligase family. LigA subfamily.</text>
</comment>
<dbReference type="Gene3D" id="1.10.150.20">
    <property type="entry name" value="5' to 3' exonuclease, C-terminal subdomain"/>
    <property type="match status" value="2"/>
</dbReference>
<feature type="binding site" evidence="14">
    <location>
        <begin position="30"/>
        <end position="34"/>
    </location>
    <ligand>
        <name>NAD(+)</name>
        <dbReference type="ChEBI" id="CHEBI:57540"/>
    </ligand>
</feature>
<evidence type="ECO:0000256" key="5">
    <source>
        <dbReference type="ARBA" id="ARBA00022705"/>
    </source>
</evidence>
<dbReference type="GO" id="GO:0003911">
    <property type="term" value="F:DNA ligase (NAD+) activity"/>
    <property type="evidence" value="ECO:0007669"/>
    <property type="project" value="UniProtKB-UniRule"/>
</dbReference>
<dbReference type="EC" id="6.5.1.2" evidence="2 14"/>
<dbReference type="SUPFAM" id="SSF50249">
    <property type="entry name" value="Nucleic acid-binding proteins"/>
    <property type="match status" value="1"/>
</dbReference>
<dbReference type="Proteomes" id="UP000199227">
    <property type="component" value="Unassembled WGS sequence"/>
</dbReference>
<dbReference type="GO" id="GO:0006260">
    <property type="term" value="P:DNA replication"/>
    <property type="evidence" value="ECO:0007669"/>
    <property type="project" value="UniProtKB-KW"/>
</dbReference>
<dbReference type="InterPro" id="IPR013839">
    <property type="entry name" value="DNAligase_adenylation"/>
</dbReference>
<keyword evidence="18" id="KW-1185">Reference proteome</keyword>
<evidence type="ECO:0000256" key="10">
    <source>
        <dbReference type="ARBA" id="ARBA00023027"/>
    </source>
</evidence>
<feature type="binding site" evidence="14">
    <location>
        <position position="280"/>
    </location>
    <ligand>
        <name>NAD(+)</name>
        <dbReference type="ChEBI" id="CHEBI:57540"/>
    </ligand>
</feature>
<dbReference type="PIRSF" id="PIRSF001604">
    <property type="entry name" value="LigA"/>
    <property type="match status" value="1"/>
</dbReference>
<dbReference type="PROSITE" id="PS01055">
    <property type="entry name" value="DNA_LIGASE_N1"/>
    <property type="match status" value="1"/>
</dbReference>
<evidence type="ECO:0000256" key="1">
    <source>
        <dbReference type="ARBA" id="ARBA00004067"/>
    </source>
</evidence>
<feature type="binding site" evidence="14">
    <location>
        <position position="401"/>
    </location>
    <ligand>
        <name>Zn(2+)</name>
        <dbReference type="ChEBI" id="CHEBI:29105"/>
    </ligand>
</feature>
<dbReference type="RefSeq" id="WP_092911277.1">
    <property type="nucleotide sequence ID" value="NZ_FOXB01000006.1"/>
</dbReference>
<keyword evidence="6 14" id="KW-0479">Metal-binding</keyword>
<feature type="binding site" evidence="14">
    <location>
        <position position="304"/>
    </location>
    <ligand>
        <name>NAD(+)</name>
        <dbReference type="ChEBI" id="CHEBI:57540"/>
    </ligand>
</feature>
<evidence type="ECO:0000256" key="3">
    <source>
        <dbReference type="ARBA" id="ARBA00013308"/>
    </source>
</evidence>
<dbReference type="SMART" id="SM00532">
    <property type="entry name" value="LIGANc"/>
    <property type="match status" value="1"/>
</dbReference>
<feature type="binding site" evidence="14">
    <location>
        <position position="419"/>
    </location>
    <ligand>
        <name>Zn(2+)</name>
        <dbReference type="ChEBI" id="CHEBI:29105"/>
    </ligand>
</feature>
<comment type="cofactor">
    <cofactor evidence="14">
        <name>Mg(2+)</name>
        <dbReference type="ChEBI" id="CHEBI:18420"/>
    </cofactor>
    <cofactor evidence="14">
        <name>Mn(2+)</name>
        <dbReference type="ChEBI" id="CHEBI:29035"/>
    </cofactor>
</comment>
<dbReference type="InterPro" id="IPR010994">
    <property type="entry name" value="RuvA_2-like"/>
</dbReference>
<dbReference type="InterPro" id="IPR001679">
    <property type="entry name" value="DNA_ligase"/>
</dbReference>
<dbReference type="GO" id="GO:0046872">
    <property type="term" value="F:metal ion binding"/>
    <property type="evidence" value="ECO:0007669"/>
    <property type="project" value="UniProtKB-KW"/>
</dbReference>
<dbReference type="InterPro" id="IPR001357">
    <property type="entry name" value="BRCT_dom"/>
</dbReference>
<dbReference type="FunFam" id="2.40.50.140:FF:000012">
    <property type="entry name" value="DNA ligase"/>
    <property type="match status" value="1"/>
</dbReference>
<proteinExistence type="inferred from homology"/>
<dbReference type="Gene3D" id="1.10.287.610">
    <property type="entry name" value="Helix hairpin bin"/>
    <property type="match status" value="1"/>
</dbReference>
<dbReference type="Pfam" id="PF03120">
    <property type="entry name" value="OB_DNA_ligase"/>
    <property type="match status" value="1"/>
</dbReference>
<dbReference type="PROSITE" id="PS01056">
    <property type="entry name" value="DNA_LIGASE_N2"/>
    <property type="match status" value="1"/>
</dbReference>
<dbReference type="FunFam" id="1.10.150.20:FF:000007">
    <property type="entry name" value="DNA ligase"/>
    <property type="match status" value="1"/>
</dbReference>
<dbReference type="SMART" id="SM00292">
    <property type="entry name" value="BRCT"/>
    <property type="match status" value="1"/>
</dbReference>
<dbReference type="NCBIfam" id="NF005932">
    <property type="entry name" value="PRK07956.1"/>
    <property type="match status" value="1"/>
</dbReference>
<dbReference type="Gene3D" id="3.30.470.30">
    <property type="entry name" value="DNA ligase/mRNA capping enzyme"/>
    <property type="match status" value="1"/>
</dbReference>
<organism evidence="17 18">
    <name type="scientific">Hydrogenimonas thermophila</name>
    <dbReference type="NCBI Taxonomy" id="223786"/>
    <lineage>
        <taxon>Bacteria</taxon>
        <taxon>Pseudomonadati</taxon>
        <taxon>Campylobacterota</taxon>
        <taxon>Epsilonproteobacteria</taxon>
        <taxon>Campylobacterales</taxon>
        <taxon>Hydrogenimonadaceae</taxon>
        <taxon>Hydrogenimonas</taxon>
    </lineage>
</organism>
<dbReference type="Gene3D" id="3.40.50.10190">
    <property type="entry name" value="BRCT domain"/>
    <property type="match status" value="1"/>
</dbReference>
<feature type="binding site" evidence="14">
    <location>
        <position position="165"/>
    </location>
    <ligand>
        <name>NAD(+)</name>
        <dbReference type="ChEBI" id="CHEBI:57540"/>
    </ligand>
</feature>
<dbReference type="GO" id="GO:0006281">
    <property type="term" value="P:DNA repair"/>
    <property type="evidence" value="ECO:0007669"/>
    <property type="project" value="UniProtKB-KW"/>
</dbReference>
<dbReference type="PROSITE" id="PS50172">
    <property type="entry name" value="BRCT"/>
    <property type="match status" value="1"/>
</dbReference>
<feature type="binding site" evidence="14">
    <location>
        <position position="131"/>
    </location>
    <ligand>
        <name>NAD(+)</name>
        <dbReference type="ChEBI" id="CHEBI:57540"/>
    </ligand>
</feature>
<dbReference type="SUPFAM" id="SSF56091">
    <property type="entry name" value="DNA ligase/mRNA capping enzyme, catalytic domain"/>
    <property type="match status" value="1"/>
</dbReference>
<dbReference type="Pfam" id="PF01653">
    <property type="entry name" value="DNA_ligase_aden"/>
    <property type="match status" value="1"/>
</dbReference>
<evidence type="ECO:0000256" key="13">
    <source>
        <dbReference type="ARBA" id="ARBA00060881"/>
    </source>
</evidence>
<comment type="function">
    <text evidence="1 14">DNA ligase that catalyzes the formation of phosphodiester linkages between 5'-phosphoryl and 3'-hydroxyl groups in double-stranded DNA using NAD as a coenzyme and as the energy source for the reaction. It is essential for DNA replication and repair of damaged DNA.</text>
</comment>
<evidence type="ECO:0000259" key="16">
    <source>
        <dbReference type="PROSITE" id="PS50172"/>
    </source>
</evidence>
<evidence type="ECO:0000256" key="7">
    <source>
        <dbReference type="ARBA" id="ARBA00022763"/>
    </source>
</evidence>
<evidence type="ECO:0000313" key="17">
    <source>
        <dbReference type="EMBL" id="SFP10796.1"/>
    </source>
</evidence>
<dbReference type="AlphaFoldDB" id="A0A1I5MPB8"/>
<dbReference type="InterPro" id="IPR018239">
    <property type="entry name" value="DNA_ligase_AS"/>
</dbReference>
<gene>
    <name evidence="14" type="primary">ligA</name>
    <name evidence="17" type="ORF">SAMN05216234_10667</name>
</gene>
<keyword evidence="5 14" id="KW-0235">DNA replication</keyword>
<keyword evidence="11 14" id="KW-0234">DNA repair</keyword>
<evidence type="ECO:0000256" key="9">
    <source>
        <dbReference type="ARBA" id="ARBA00022842"/>
    </source>
</evidence>
<dbReference type="Pfam" id="PF14520">
    <property type="entry name" value="HHH_5"/>
    <property type="match status" value="1"/>
</dbReference>
<evidence type="ECO:0000256" key="15">
    <source>
        <dbReference type="RuleBase" id="RU000618"/>
    </source>
</evidence>
<dbReference type="InterPro" id="IPR012340">
    <property type="entry name" value="NA-bd_OB-fold"/>
</dbReference>
<keyword evidence="7 14" id="KW-0227">DNA damage</keyword>
<dbReference type="GO" id="GO:0003677">
    <property type="term" value="F:DNA binding"/>
    <property type="evidence" value="ECO:0007669"/>
    <property type="project" value="InterPro"/>
</dbReference>
<name>A0A1I5MPB8_9BACT</name>
<evidence type="ECO:0000256" key="11">
    <source>
        <dbReference type="ARBA" id="ARBA00023204"/>
    </source>
</evidence>
<dbReference type="STRING" id="223786.SAMN05216234_10667"/>
<accession>A0A1I5MPB8</accession>
<dbReference type="HAMAP" id="MF_01588">
    <property type="entry name" value="DNA_ligase_A"/>
    <property type="match status" value="1"/>
</dbReference>
<protein>
    <recommendedName>
        <fullName evidence="3 14">DNA ligase</fullName>
        <ecNumber evidence="2 14">6.5.1.2</ecNumber>
    </recommendedName>
    <alternativeName>
        <fullName evidence="14">Polydeoxyribonucleotide synthase [NAD(+)]</fullName>
    </alternativeName>
</protein>
<feature type="domain" description="BRCT" evidence="16">
    <location>
        <begin position="573"/>
        <end position="649"/>
    </location>
</feature>
<dbReference type="SUPFAM" id="SSF52113">
    <property type="entry name" value="BRCT domain"/>
    <property type="match status" value="1"/>
</dbReference>
<dbReference type="Gene3D" id="2.40.50.140">
    <property type="entry name" value="Nucleic acid-binding proteins"/>
    <property type="match status" value="1"/>
</dbReference>
<dbReference type="InterPro" id="IPR003583">
    <property type="entry name" value="Hlx-hairpin-Hlx_DNA-bd_motif"/>
</dbReference>
<dbReference type="InterPro" id="IPR041663">
    <property type="entry name" value="DisA/LigA_HHH"/>
</dbReference>
<dbReference type="InterPro" id="IPR033136">
    <property type="entry name" value="DNA_ligase_CS"/>
</dbReference>
<keyword evidence="8 14" id="KW-0862">Zinc</keyword>
<dbReference type="InterPro" id="IPR036420">
    <property type="entry name" value="BRCT_dom_sf"/>
</dbReference>
<evidence type="ECO:0000256" key="14">
    <source>
        <dbReference type="HAMAP-Rule" id="MF_01588"/>
    </source>
</evidence>
<dbReference type="Pfam" id="PF00533">
    <property type="entry name" value="BRCT"/>
    <property type="match status" value="1"/>
</dbReference>
<dbReference type="CDD" id="cd00114">
    <property type="entry name" value="LIGANc"/>
    <property type="match status" value="1"/>
</dbReference>
<evidence type="ECO:0000256" key="4">
    <source>
        <dbReference type="ARBA" id="ARBA00022598"/>
    </source>
</evidence>
<dbReference type="Pfam" id="PF12826">
    <property type="entry name" value="HHH_2"/>
    <property type="match status" value="1"/>
</dbReference>
<keyword evidence="14" id="KW-0464">Manganese</keyword>
<feature type="binding site" evidence="14">
    <location>
        <position position="414"/>
    </location>
    <ligand>
        <name>Zn(2+)</name>
        <dbReference type="ChEBI" id="CHEBI:29105"/>
    </ligand>
</feature>
<dbReference type="OrthoDB" id="9759736at2"/>
<dbReference type="GO" id="GO:0005829">
    <property type="term" value="C:cytosol"/>
    <property type="evidence" value="ECO:0007669"/>
    <property type="project" value="TreeGrafter"/>
</dbReference>
<dbReference type="PANTHER" id="PTHR23389:SF9">
    <property type="entry name" value="DNA LIGASE"/>
    <property type="match status" value="1"/>
</dbReference>
<feature type="binding site" evidence="14">
    <location>
        <position position="398"/>
    </location>
    <ligand>
        <name>Zn(2+)</name>
        <dbReference type="ChEBI" id="CHEBI:29105"/>
    </ligand>
</feature>
<dbReference type="NCBIfam" id="TIGR00575">
    <property type="entry name" value="dnlj"/>
    <property type="match status" value="1"/>
</dbReference>
<keyword evidence="4 14" id="KW-0436">Ligase</keyword>
<dbReference type="PANTHER" id="PTHR23389">
    <property type="entry name" value="CHROMOSOME TRANSMISSION FIDELITY FACTOR 18"/>
    <property type="match status" value="1"/>
</dbReference>
<feature type="active site" description="N6-AMP-lysine intermediate" evidence="14">
    <location>
        <position position="110"/>
    </location>
</feature>